<dbReference type="AlphaFoldDB" id="A0A7D4QYS2"/>
<name>A0A7D4QYS2_9SPHI</name>
<organism evidence="1 2">
    <name type="scientific">Mucilaginibacter mali</name>
    <dbReference type="NCBI Taxonomy" id="2740462"/>
    <lineage>
        <taxon>Bacteria</taxon>
        <taxon>Pseudomonadati</taxon>
        <taxon>Bacteroidota</taxon>
        <taxon>Sphingobacteriia</taxon>
        <taxon>Sphingobacteriales</taxon>
        <taxon>Sphingobacteriaceae</taxon>
        <taxon>Mucilaginibacter</taxon>
    </lineage>
</organism>
<protein>
    <submittedName>
        <fullName evidence="1">Alpha-1,2-mannosidase</fullName>
    </submittedName>
</protein>
<accession>A0A7D4QYS2</accession>
<proteinExistence type="predicted"/>
<reference evidence="1 2" key="1">
    <citation type="submission" date="2020-05" db="EMBL/GenBank/DDBJ databases">
        <title>Mucilaginibacter mali sp. nov.</title>
        <authorList>
            <person name="Kim H.S."/>
            <person name="Lee K.C."/>
            <person name="Suh M.K."/>
            <person name="Kim J.-S."/>
            <person name="Han K.-I."/>
            <person name="Eom M.K."/>
            <person name="Shin Y.K."/>
            <person name="Lee J.-S."/>
        </authorList>
    </citation>
    <scope>NUCLEOTIDE SEQUENCE [LARGE SCALE GENOMIC DNA]</scope>
    <source>
        <strain evidence="1 2">G2-14</strain>
    </source>
</reference>
<dbReference type="EMBL" id="CP054139">
    <property type="protein sequence ID" value="QKJ33269.1"/>
    <property type="molecule type" value="Genomic_DNA"/>
</dbReference>
<sequence>MIVESLKGPITPNELAAFKAHIAAVNVPDHNDGNIWVYGNPGKIIEACGLMYEATGDKAILDRMLYYCDAALAGRNDLASEKDGGQRPTWSGKIDPVWPSSKAGVKPASAGVAVGSVLAHILYGAKVILANPTIWNETVGSGNPHSFGATYKERALKYVKECDYVADSWMLPTFVRADKKFYFPGPPNDYKPGEAVPWNQICMFTNGLVRLAECHDLLKDAPEKSKLYTDLVKVNFDWFKSTVVHGTSAAGTPVWKFKYALISRMEDTNHFAYDSEGMYLAYINGKCGVTLQDMTIMANTYFDVVLTTVKDGKFAGNVDGSTGTGHAGGDNYVRDEYIYLADIRKDQFNKVGEIEQAAKKIAVSPQITARLLWLKNKRFKAGM</sequence>
<dbReference type="KEGG" id="mmab:HQ865_24565"/>
<keyword evidence="2" id="KW-1185">Reference proteome</keyword>
<evidence type="ECO:0000313" key="2">
    <source>
        <dbReference type="Proteomes" id="UP000505355"/>
    </source>
</evidence>
<gene>
    <name evidence="1" type="ORF">HQ865_24565</name>
</gene>
<dbReference type="Proteomes" id="UP000505355">
    <property type="component" value="Chromosome"/>
</dbReference>
<evidence type="ECO:0000313" key="1">
    <source>
        <dbReference type="EMBL" id="QKJ33269.1"/>
    </source>
</evidence>